<keyword evidence="13" id="KW-1185">Reference proteome</keyword>
<feature type="region of interest" description="Disordered" evidence="12">
    <location>
        <begin position="1783"/>
        <end position="1804"/>
    </location>
</feature>
<evidence type="ECO:0000256" key="9">
    <source>
        <dbReference type="ARBA" id="ARBA00023201"/>
    </source>
</evidence>
<evidence type="ECO:0000256" key="1">
    <source>
        <dbReference type="ARBA" id="ARBA00004141"/>
    </source>
</evidence>
<keyword evidence="4 11" id="KW-0812">Transmembrane</keyword>
<feature type="region of interest" description="Disordered" evidence="12">
    <location>
        <begin position="1194"/>
        <end position="1255"/>
    </location>
</feature>
<evidence type="ECO:0000256" key="12">
    <source>
        <dbReference type="SAM" id="MobiDB-lite"/>
    </source>
</evidence>
<dbReference type="Proteomes" id="UP000095280">
    <property type="component" value="Unplaced"/>
</dbReference>
<feature type="compositionally biased region" description="Polar residues" evidence="12">
    <location>
        <begin position="1473"/>
        <end position="1483"/>
    </location>
</feature>
<sequence>TSTAAAAAATAAAAAAKAMSNVKAAATVLTEYGHRSTLHGLSHMFQSGDLWRKAFWLVLTFAASGACVYHIYATVSNYLESPITSIYRDEGPQALFPGVTICNLKPVSEALLHAEEEKAALFHHLDQVWNFFDNWLFGLRSRKHSETRVEYKERQRELLKTYTDIFWVSDDTREFGLSDRHTLLMCLYKNKHCNASNFKLVQHHRYWNCYTFQPLDGDRTIDNSDQDSGLRLILFTDSNFDSNRLDDSVNYLRSMTREDEITNPYSLRTYLGRGNRTLNQVLTGNKWEAEGLRIFIHNESQFPTTSDIAFDVSSGASTTIEVNTKQVNTLNRPPSHVCNAEEPETISYVGVLRPNVTGLRSYRLTQPEAVMEAQQKMIFDKCGCYTHLLPFKFNTSLLCLYADPQHRIHPSMEFMQRLACHTNSFKLAEQKTSELLQQKDEYKPCTSWKLQATKVQVPWPRSDELIDFVNYVFMPSYIAELQNEDQVMHLLKSRNSRAEAIIRHLFNPDCRKENGTDAPLVDSWCISRAKLKANVAQIWIKPASTHAGVYMEEYSYDWPEALSEVGGIFGLWMGISLLSVMEFIELLCILMSVCTSRDAGKRSSNVGTDTKRILACPAGISLLSVMEFIELLCILMSVCTSRDAGKRSSNVGSAAASRNSASVLQLDLAQVALAVLRKAQIRPLVAGPATVAQESGRGHPGRWRTVGRICHVLPDLPAREEVQAAIGQAEVHGVHWRLQRLVPRRDALEKVHQAGSVVVEGAVDSVRDAVLVARLRPEIVRDFLRVARLCGRLGAVEFQEFAAWPRKKNSRYTLSFPAGSKSTSSSAASGPSGTPGQPWPTGARIAQAWPASRIVEQPVELAGEEVGVEDRVAALGVGPNPVEDGVHLGRAGACGFATFGLSPRRTVIFLHQTALLRSDLRRRAALPQQVGGVHHRVRAGAVQQAEGVPDLVDEHPSTLGPVGCPAAAAEVSAEIFVGVDVNGTGGPGVRHLVAGTVESVAAGSVLDCGRSTKSQLTPLKADTDVSGRPVRPVGGLNRRRNLLEVDGRHRRPGAKGFGQQAPLKLPGQLGGLAAWRQLPGDRAAVKPLTVKDAARVAPVGGGRRNAIRLPGQSVGGVGEAAAPLVHGVQRRRVWQAGAGQLVGRLEGEQSRGEVGAVGGGLTVSGGVAIGSCWRSLQLGGRLLGDAKKLGQTAAAERSSRLQRARPSTRLGAREAARRRVARLQSRSGAGSRRGRSRWCGRPAATADSGSDAGQRSRVVGGHRLIAHQIASASAAAAVTTPDAVVVVGGRRRGPREAAPAAGRRVEQQVDGAKVVIVVAAAGITEVVEFVKAASRLPADGVRGGGSGPREAVEPPAAATMAAAAALNLARRRASRARATASSSRASTAHGPSTQARVVIRLGEPACPTVGGAVAHRDSVPGYQVPLAWHSSGSPAANRLSNASRQAVAIPATNGWRRLVSSGRSGGRAGRISCTRQTSPPSRAQQHRVGADAIHVDALPGRGGEVGPDGRQVRLGRGRHAGDAADAPRQLVGDRSGRLRAAHVGMPAKAGQADGVATLGEAGAADSRPPSGACSDVDAAESVEADDVSKRRCGGGFADDGRLVELNSQPGESAAAAAAHANSDVAVGAAALARPGGDAGVQTAAGKLLQQGLGHLGLLLTLQVLLHGLLAAGERQRSVAGRLASGVAFRLAGSVRRGCSSGIGGGLGLLLLLAGQRQQVVRLEPLTERCGIDEHDGILHQSLGAHQLIVAGIVHGVDDASLAGDSARWPAKIARVQAQASKLETAASNSNRMNSLGRARQGDPGQGWRPAQLELALLAQLLAASAGLAALRVKIFIWMLLGPLLASEVADRHSGKLLGLLHLRLHLASRGGHWHRHGHWRRQGQMMIGLDRLANRHGHRCLVLVLKMVRLHLDLAEVVRRRWRGRRRRRHKSAAQMRWRRWRRRRRRQRERRGGGGGGGGGAAFVTDAYWCQLPVSTEFGICIETEAAAQAAEVQHGAGDDLGLPLQAQGCVQTVINECPGVANNRADFLLGAAQPPAHLQQVFVRVLNYEIEFQSSKHKPLSLHDQLGRAAALSLGSKMSSKCSLVQMLLNRADQIAAQFGRLFNFAGQEQGAGGNHVAIVFLEAVRHVEAVKEHDAGGYGVVRLGKAEPDPFSLLRRHGVLGVALAQLTVWRGCQDVLIERASLLDQGQGAMAHNDVHPAVQQLRVEGDPVQAPLRLGGIENLRRQIKVPAGINPTVTVPHKRLVGMLLGERLHVHGRPSECFVFHVPLPKVHRQAVQGSPQVRVEEHGSFKLKGGLKKYHFYKA</sequence>
<reference evidence="14" key="1">
    <citation type="submission" date="2016-11" db="UniProtKB">
        <authorList>
            <consortium name="WormBaseParasite"/>
        </authorList>
    </citation>
    <scope>IDENTIFICATION</scope>
</reference>
<feature type="compositionally biased region" description="Low complexity" evidence="12">
    <location>
        <begin position="817"/>
        <end position="836"/>
    </location>
</feature>
<keyword evidence="3 11" id="KW-0894">Sodium channel</keyword>
<evidence type="ECO:0000256" key="2">
    <source>
        <dbReference type="ARBA" id="ARBA00022448"/>
    </source>
</evidence>
<keyword evidence="8" id="KW-0472">Membrane</keyword>
<feature type="region of interest" description="Disordered" evidence="12">
    <location>
        <begin position="815"/>
        <end position="842"/>
    </location>
</feature>
<dbReference type="PRINTS" id="PR01078">
    <property type="entry name" value="AMINACHANNEL"/>
</dbReference>
<comment type="similarity">
    <text evidence="11">Belongs to the amiloride-sensitive sodium channel (TC 1.A.6) family.</text>
</comment>
<feature type="region of interest" description="Disordered" evidence="12">
    <location>
        <begin position="1933"/>
        <end position="1959"/>
    </location>
</feature>
<evidence type="ECO:0000256" key="6">
    <source>
        <dbReference type="ARBA" id="ARBA00023053"/>
    </source>
</evidence>
<keyword evidence="2 11" id="KW-0813">Transport</keyword>
<evidence type="ECO:0000313" key="14">
    <source>
        <dbReference type="WBParaSite" id="maker-uti_cns_0000483-snap-gene-0.4-mRNA-1"/>
    </source>
</evidence>
<dbReference type="Pfam" id="PF00858">
    <property type="entry name" value="ASC"/>
    <property type="match status" value="1"/>
</dbReference>
<keyword evidence="6" id="KW-0915">Sodium</keyword>
<keyword evidence="5" id="KW-1133">Transmembrane helix</keyword>
<dbReference type="GO" id="GO:0005886">
    <property type="term" value="C:plasma membrane"/>
    <property type="evidence" value="ECO:0007669"/>
    <property type="project" value="TreeGrafter"/>
</dbReference>
<keyword evidence="10 11" id="KW-0407">Ion channel</keyword>
<evidence type="ECO:0000256" key="4">
    <source>
        <dbReference type="ARBA" id="ARBA00022692"/>
    </source>
</evidence>
<evidence type="ECO:0000256" key="10">
    <source>
        <dbReference type="ARBA" id="ARBA00023303"/>
    </source>
</evidence>
<evidence type="ECO:0000256" key="7">
    <source>
        <dbReference type="ARBA" id="ARBA00023065"/>
    </source>
</evidence>
<accession>A0A1I8G042</accession>
<dbReference type="PANTHER" id="PTHR11690">
    <property type="entry name" value="AMILORIDE-SENSITIVE SODIUM CHANNEL-RELATED"/>
    <property type="match status" value="1"/>
</dbReference>
<evidence type="ECO:0000256" key="11">
    <source>
        <dbReference type="RuleBase" id="RU000679"/>
    </source>
</evidence>
<feature type="compositionally biased region" description="Low complexity" evidence="12">
    <location>
        <begin position="1376"/>
        <end position="1388"/>
    </location>
</feature>
<dbReference type="WBParaSite" id="maker-uti_cns_0000483-snap-gene-0.4-mRNA-1">
    <property type="protein sequence ID" value="maker-uti_cns_0000483-snap-gene-0.4-mRNA-1"/>
    <property type="gene ID" value="maker-uti_cns_0000483-snap-gene-0.4"/>
</dbReference>
<evidence type="ECO:0000313" key="13">
    <source>
        <dbReference type="Proteomes" id="UP000095280"/>
    </source>
</evidence>
<dbReference type="GO" id="GO:0015280">
    <property type="term" value="F:ligand-gated sodium channel activity"/>
    <property type="evidence" value="ECO:0007669"/>
    <property type="project" value="TreeGrafter"/>
</dbReference>
<evidence type="ECO:0000256" key="3">
    <source>
        <dbReference type="ARBA" id="ARBA00022461"/>
    </source>
</evidence>
<proteinExistence type="inferred from homology"/>
<keyword evidence="9 11" id="KW-0739">Sodium transport</keyword>
<evidence type="ECO:0000256" key="8">
    <source>
        <dbReference type="ARBA" id="ARBA00023136"/>
    </source>
</evidence>
<dbReference type="PANTHER" id="PTHR11690:SF248">
    <property type="entry name" value="PICKPOCKET 17, ISOFORM A"/>
    <property type="match status" value="1"/>
</dbReference>
<feature type="region of interest" description="Disordered" evidence="12">
    <location>
        <begin position="1373"/>
        <end position="1393"/>
    </location>
</feature>
<dbReference type="Gene3D" id="2.60.470.10">
    <property type="entry name" value="Acid-sensing ion channels like domains"/>
    <property type="match status" value="1"/>
</dbReference>
<organism evidence="13 14">
    <name type="scientific">Macrostomum lignano</name>
    <dbReference type="NCBI Taxonomy" id="282301"/>
    <lineage>
        <taxon>Eukaryota</taxon>
        <taxon>Metazoa</taxon>
        <taxon>Spiralia</taxon>
        <taxon>Lophotrochozoa</taxon>
        <taxon>Platyhelminthes</taxon>
        <taxon>Rhabditophora</taxon>
        <taxon>Macrostomorpha</taxon>
        <taxon>Macrostomida</taxon>
        <taxon>Macrostomidae</taxon>
        <taxon>Macrostomum</taxon>
    </lineage>
</organism>
<feature type="compositionally biased region" description="Basic residues" evidence="12">
    <location>
        <begin position="1933"/>
        <end position="1950"/>
    </location>
</feature>
<feature type="region of interest" description="Disordered" evidence="12">
    <location>
        <begin position="1458"/>
        <end position="1530"/>
    </location>
</feature>
<keyword evidence="7 11" id="KW-0406">Ion transport</keyword>
<dbReference type="Gene3D" id="1.10.287.770">
    <property type="entry name" value="YojJ-like"/>
    <property type="match status" value="1"/>
</dbReference>
<feature type="compositionally biased region" description="Polar residues" evidence="12">
    <location>
        <begin position="1783"/>
        <end position="1793"/>
    </location>
</feature>
<comment type="subcellular location">
    <subcellularLocation>
        <location evidence="1">Membrane</location>
        <topology evidence="1">Multi-pass membrane protein</topology>
    </subcellularLocation>
</comment>
<name>A0A1I8G042_9PLAT</name>
<dbReference type="InterPro" id="IPR001873">
    <property type="entry name" value="ENaC"/>
</dbReference>
<evidence type="ECO:0000256" key="5">
    <source>
        <dbReference type="ARBA" id="ARBA00022989"/>
    </source>
</evidence>
<protein>
    <submittedName>
        <fullName evidence="14">Acid-sensing ion channel 1</fullName>
    </submittedName>
</protein>